<reference evidence="1 2" key="1">
    <citation type="submission" date="2018-06" db="EMBL/GenBank/DDBJ databases">
        <authorList>
            <consortium name="Pathogen Informatics"/>
            <person name="Doyle S."/>
        </authorList>
    </citation>
    <scope>NUCLEOTIDE SEQUENCE [LARGE SCALE GENOMIC DNA]</scope>
    <source>
        <strain evidence="1 2">NCTC11296</strain>
    </source>
</reference>
<name>A0A377I7R4_AVIPA</name>
<dbReference type="AlphaFoldDB" id="A0A377I7R4"/>
<dbReference type="Pfam" id="PF03837">
    <property type="entry name" value="RecT"/>
    <property type="match status" value="1"/>
</dbReference>
<dbReference type="GO" id="GO:0003677">
    <property type="term" value="F:DNA binding"/>
    <property type="evidence" value="ECO:0007669"/>
    <property type="project" value="InterPro"/>
</dbReference>
<sequence>MTTALQTLTQKLAERFEIADSSGLIQTLKNTAFKGDVNDSQMAALLIVANQYGLNPWTKEIYAFPDKGGGITPIVGIDGWARILNENPQFDGIEFDLDEEKCTCRIYRKDRSRPISITEYMSECYRDIQGPWRTHPKRMLRHKAMIQCARLAFGFTGIYDQDEAERIVENQKEPLNVTLKPNVIEGQAVELATSEQIATLNQLIQLTNTDTEKAFAYCSVQSIEQLSKAKAEHFIKTLNGRLDESAQNANNKASEEIPL</sequence>
<proteinExistence type="predicted"/>
<dbReference type="GO" id="GO:0006310">
    <property type="term" value="P:DNA recombination"/>
    <property type="evidence" value="ECO:0007669"/>
    <property type="project" value="InterPro"/>
</dbReference>
<evidence type="ECO:0000313" key="2">
    <source>
        <dbReference type="Proteomes" id="UP000254465"/>
    </source>
</evidence>
<dbReference type="EMBL" id="UGHK01000002">
    <property type="protein sequence ID" value="STO71344.1"/>
    <property type="molecule type" value="Genomic_DNA"/>
</dbReference>
<evidence type="ECO:0000313" key="1">
    <source>
        <dbReference type="EMBL" id="STO71344.1"/>
    </source>
</evidence>
<accession>A0A377I7R4</accession>
<dbReference type="Proteomes" id="UP000254465">
    <property type="component" value="Unassembled WGS sequence"/>
</dbReference>
<dbReference type="InterPro" id="IPR018330">
    <property type="entry name" value="RecT_fam"/>
</dbReference>
<dbReference type="InterPro" id="IPR010183">
    <property type="entry name" value="Phage_lambda_Bet"/>
</dbReference>
<dbReference type="NCBIfam" id="TIGR01913">
    <property type="entry name" value="bet_lambda"/>
    <property type="match status" value="1"/>
</dbReference>
<organism evidence="1 2">
    <name type="scientific">Avibacterium paragallinarum</name>
    <name type="common">Haemophilus gallinarum</name>
    <dbReference type="NCBI Taxonomy" id="728"/>
    <lineage>
        <taxon>Bacteria</taxon>
        <taxon>Pseudomonadati</taxon>
        <taxon>Pseudomonadota</taxon>
        <taxon>Gammaproteobacteria</taxon>
        <taxon>Pasteurellales</taxon>
        <taxon>Pasteurellaceae</taxon>
        <taxon>Avibacterium</taxon>
    </lineage>
</organism>
<protein>
    <submittedName>
        <fullName evidence="1">Phage recombination protein Bet</fullName>
    </submittedName>
</protein>
<gene>
    <name evidence="1" type="primary">bet_1</name>
    <name evidence="1" type="ORF">NCTC11296_01244</name>
</gene>
<dbReference type="RefSeq" id="WP_021724378.1">
    <property type="nucleotide sequence ID" value="NZ_RQXP01000024.1"/>
</dbReference>